<proteinExistence type="inferred from homology"/>
<evidence type="ECO:0000256" key="5">
    <source>
        <dbReference type="ARBA" id="ARBA00023136"/>
    </source>
</evidence>
<organism evidence="8 9">
    <name type="scientific">Trichomonascus ciferrii</name>
    <dbReference type="NCBI Taxonomy" id="44093"/>
    <lineage>
        <taxon>Eukaryota</taxon>
        <taxon>Fungi</taxon>
        <taxon>Dikarya</taxon>
        <taxon>Ascomycota</taxon>
        <taxon>Saccharomycotina</taxon>
        <taxon>Dipodascomycetes</taxon>
        <taxon>Dipodascales</taxon>
        <taxon>Trichomonascaceae</taxon>
        <taxon>Trichomonascus</taxon>
        <taxon>Trichomonascus ciferrii complex</taxon>
    </lineage>
</organism>
<sequence>MADSLSKISAMLESARALTLEAASSASARLMDESPMSSKDISLLLNGRSDRDKLSGMKQVISMLAKGRDVSEFFADVIKNISSNNLETRKLVYTYLLRYADHEPDLALLSINTIQKSLGDKSPEIRALAIRVMSGIRVPVIAQIITLAIKQCANDLSPMVRRAAAQSIAKCYELDPSNVQPLLELLQKLLNDHSPSVVGSALIALNKILPDRLDLMHPVYRKVCRFIHEFDEWAQISALDMLTKYARLYIAKPRRFKRPSSDAKNDQLDSFYSGSDSSVKLGEEVDLSPENDDETDVTVVDSDLELLFSSVQTLLFSRNGSVVLEVAKLYYYLGSSQTFERYKVAGPVSRLLRSDVPVQHVALANIRTMSLKRAKPFRQYLTHFFVFPSDPLPVAKLKIETLTLLFDKSNMKAITSELQYYALTSFDQGLISEAMRALGRCASAPECPPAQSDKILKWLLKQVQSSNSAVVSEALSVIRVLVQRDFQNQIPTVVRLSKSLRKPIVSSAKASIIWLVGELSSLAPEISVEVLRVCTKDFASQDEIVRYQISLLAAKVYSCFLDRQKSEDNPPDESSVDIIPKLYNHVMYLARYDTSFDTRDRARMFSSLLTSSISNDIATLVLQAPKPCPVFSLREMLSGSADEKAMTTTHPADLMLDSTSLVVGHPLDSYKSIPPWTDRDSLVDPSVRDEEKTASSEPAPTAISSTSARASSYAQQQADHGVVNGRKLTQQTLEEFFGDIKDENNESEEEKSSSEEDEDEDDEEDSEEDDDEHDNDSDEEEEEESESESDTNEKSSMLKSA</sequence>
<feature type="compositionally biased region" description="Low complexity" evidence="6">
    <location>
        <begin position="695"/>
        <end position="718"/>
    </location>
</feature>
<dbReference type="InterPro" id="IPR026740">
    <property type="entry name" value="AP3_beta"/>
</dbReference>
<dbReference type="GO" id="GO:0012505">
    <property type="term" value="C:endomembrane system"/>
    <property type="evidence" value="ECO:0007669"/>
    <property type="project" value="UniProtKB-SubCell"/>
</dbReference>
<comment type="caution">
    <text evidence="8">The sequence shown here is derived from an EMBL/GenBank/DDBJ whole genome shotgun (WGS) entry which is preliminary data.</text>
</comment>
<dbReference type="Pfam" id="PF01602">
    <property type="entry name" value="Adaptin_N"/>
    <property type="match status" value="1"/>
</dbReference>
<protein>
    <recommendedName>
        <fullName evidence="7">Clathrin/coatomer adaptor adaptin-like N-terminal domain-containing protein</fullName>
    </recommendedName>
</protein>
<dbReference type="SUPFAM" id="SSF48371">
    <property type="entry name" value="ARM repeat"/>
    <property type="match status" value="1"/>
</dbReference>
<dbReference type="PIRSF" id="PIRSF037096">
    <property type="entry name" value="AP3_complex_beta"/>
    <property type="match status" value="1"/>
</dbReference>
<dbReference type="InterPro" id="IPR026739">
    <property type="entry name" value="AP_beta"/>
</dbReference>
<dbReference type="VEuPathDB" id="FungiDB:TRICI_006397"/>
<feature type="compositionally biased region" description="Polar residues" evidence="6">
    <location>
        <begin position="268"/>
        <end position="277"/>
    </location>
</feature>
<keyword evidence="3" id="KW-0813">Transport</keyword>
<dbReference type="Gene3D" id="1.25.10.10">
    <property type="entry name" value="Leucine-rich Repeat Variant"/>
    <property type="match status" value="1"/>
</dbReference>
<evidence type="ECO:0000313" key="9">
    <source>
        <dbReference type="Proteomes" id="UP000761534"/>
    </source>
</evidence>
<gene>
    <name evidence="8" type="ORF">TRICI_006397</name>
</gene>
<dbReference type="PANTHER" id="PTHR11134">
    <property type="entry name" value="ADAPTOR COMPLEX SUBUNIT BETA FAMILY MEMBER"/>
    <property type="match status" value="1"/>
</dbReference>
<feature type="compositionally biased region" description="Acidic residues" evidence="6">
    <location>
        <begin position="755"/>
        <end position="790"/>
    </location>
</feature>
<feature type="domain" description="Clathrin/coatomer adaptor adaptin-like N-terminal" evidence="7">
    <location>
        <begin position="36"/>
        <end position="611"/>
    </location>
</feature>
<reference evidence="8" key="1">
    <citation type="journal article" date="2019" name="G3 (Bethesda)">
        <title>Genome Assemblies of Two Rare Opportunistic Yeast Pathogens: Diutina rugosa (syn. Candida rugosa) and Trichomonascus ciferrii (syn. Candida ciferrii).</title>
        <authorList>
            <person name="Mixao V."/>
            <person name="Saus E."/>
            <person name="Hansen A.P."/>
            <person name="Lass-Florl C."/>
            <person name="Gabaldon T."/>
        </authorList>
    </citation>
    <scope>NUCLEOTIDE SEQUENCE</scope>
    <source>
        <strain evidence="8">CBS 4856</strain>
    </source>
</reference>
<evidence type="ECO:0000256" key="4">
    <source>
        <dbReference type="ARBA" id="ARBA00022927"/>
    </source>
</evidence>
<evidence type="ECO:0000256" key="3">
    <source>
        <dbReference type="ARBA" id="ARBA00022448"/>
    </source>
</evidence>
<feature type="compositionally biased region" description="Basic and acidic residues" evidence="6">
    <location>
        <begin position="677"/>
        <end position="694"/>
    </location>
</feature>
<keyword evidence="4" id="KW-0653">Protein transport</keyword>
<dbReference type="AlphaFoldDB" id="A0A642UJQ1"/>
<dbReference type="GO" id="GO:0006886">
    <property type="term" value="P:intracellular protein transport"/>
    <property type="evidence" value="ECO:0007669"/>
    <property type="project" value="InterPro"/>
</dbReference>
<keyword evidence="9" id="KW-1185">Reference proteome</keyword>
<evidence type="ECO:0000256" key="1">
    <source>
        <dbReference type="ARBA" id="ARBA00004308"/>
    </source>
</evidence>
<name>A0A642UJQ1_9ASCO</name>
<comment type="similarity">
    <text evidence="2">Belongs to the adaptor complexes large subunit family.</text>
</comment>
<dbReference type="InterPro" id="IPR011989">
    <property type="entry name" value="ARM-like"/>
</dbReference>
<dbReference type="InterPro" id="IPR002553">
    <property type="entry name" value="Clathrin/coatomer_adapt-like_N"/>
</dbReference>
<comment type="subcellular location">
    <subcellularLocation>
        <location evidence="1">Endomembrane system</location>
    </subcellularLocation>
</comment>
<feature type="region of interest" description="Disordered" evidence="6">
    <location>
        <begin position="258"/>
        <end position="277"/>
    </location>
</feature>
<evidence type="ECO:0000259" key="7">
    <source>
        <dbReference type="Pfam" id="PF01602"/>
    </source>
</evidence>
<dbReference type="GO" id="GO:0030123">
    <property type="term" value="C:AP-3 adaptor complex"/>
    <property type="evidence" value="ECO:0007669"/>
    <property type="project" value="InterPro"/>
</dbReference>
<evidence type="ECO:0000313" key="8">
    <source>
        <dbReference type="EMBL" id="KAA8899127.1"/>
    </source>
</evidence>
<dbReference type="GO" id="GO:0016192">
    <property type="term" value="P:vesicle-mediated transport"/>
    <property type="evidence" value="ECO:0007669"/>
    <property type="project" value="InterPro"/>
</dbReference>
<feature type="compositionally biased region" description="Basic and acidic residues" evidence="6">
    <location>
        <begin position="738"/>
        <end position="754"/>
    </location>
</feature>
<keyword evidence="5" id="KW-0472">Membrane</keyword>
<dbReference type="EMBL" id="SWFS01000530">
    <property type="protein sequence ID" value="KAA8899127.1"/>
    <property type="molecule type" value="Genomic_DNA"/>
</dbReference>
<accession>A0A642UJQ1</accession>
<dbReference type="InterPro" id="IPR016024">
    <property type="entry name" value="ARM-type_fold"/>
</dbReference>
<dbReference type="OrthoDB" id="10254310at2759"/>
<feature type="region of interest" description="Disordered" evidence="6">
    <location>
        <begin position="668"/>
        <end position="801"/>
    </location>
</feature>
<dbReference type="Proteomes" id="UP000761534">
    <property type="component" value="Unassembled WGS sequence"/>
</dbReference>
<evidence type="ECO:0000256" key="6">
    <source>
        <dbReference type="SAM" id="MobiDB-lite"/>
    </source>
</evidence>
<evidence type="ECO:0000256" key="2">
    <source>
        <dbReference type="ARBA" id="ARBA00006613"/>
    </source>
</evidence>